<feature type="compositionally biased region" description="Basic and acidic residues" evidence="1">
    <location>
        <begin position="106"/>
        <end position="116"/>
    </location>
</feature>
<keyword evidence="2" id="KW-0812">Transmembrane</keyword>
<comment type="caution">
    <text evidence="3">The sequence shown here is derived from an EMBL/GenBank/DDBJ whole genome shotgun (WGS) entry which is preliminary data.</text>
</comment>
<name>A0ABS1TDM9_9CLOT</name>
<feature type="transmembrane region" description="Helical" evidence="2">
    <location>
        <begin position="67"/>
        <end position="85"/>
    </location>
</feature>
<keyword evidence="2" id="KW-1133">Transmembrane helix</keyword>
<keyword evidence="2" id="KW-0472">Membrane</keyword>
<feature type="compositionally biased region" description="Low complexity" evidence="1">
    <location>
        <begin position="91"/>
        <end position="105"/>
    </location>
</feature>
<reference evidence="3 4" key="1">
    <citation type="submission" date="2021-01" db="EMBL/GenBank/DDBJ databases">
        <title>Genome public.</title>
        <authorList>
            <person name="Liu C."/>
            <person name="Sun Q."/>
        </authorList>
    </citation>
    <scope>NUCLEOTIDE SEQUENCE [LARGE SCALE GENOMIC DNA]</scope>
    <source>
        <strain evidence="3 4">YIM B02515</strain>
    </source>
</reference>
<accession>A0ABS1TDM9</accession>
<feature type="transmembrane region" description="Helical" evidence="2">
    <location>
        <begin position="36"/>
        <end position="61"/>
    </location>
</feature>
<evidence type="ECO:0000256" key="2">
    <source>
        <dbReference type="SAM" id="Phobius"/>
    </source>
</evidence>
<proteinExistence type="predicted"/>
<feature type="region of interest" description="Disordered" evidence="1">
    <location>
        <begin position="90"/>
        <end position="131"/>
    </location>
</feature>
<gene>
    <name evidence="3" type="ORF">JK636_13260</name>
</gene>
<evidence type="ECO:0000313" key="3">
    <source>
        <dbReference type="EMBL" id="MBL4936726.1"/>
    </source>
</evidence>
<evidence type="ECO:0000256" key="1">
    <source>
        <dbReference type="SAM" id="MobiDB-lite"/>
    </source>
</evidence>
<evidence type="ECO:0000313" key="4">
    <source>
        <dbReference type="Proteomes" id="UP000632377"/>
    </source>
</evidence>
<feature type="transmembrane region" description="Helical" evidence="2">
    <location>
        <begin position="6"/>
        <end position="24"/>
    </location>
</feature>
<evidence type="ECO:0008006" key="5">
    <source>
        <dbReference type="Google" id="ProtNLM"/>
    </source>
</evidence>
<dbReference type="RefSeq" id="WP_202749482.1">
    <property type="nucleotide sequence ID" value="NZ_JAESWC010000008.1"/>
</dbReference>
<dbReference type="EMBL" id="JAESWC010000008">
    <property type="protein sequence ID" value="MBL4936726.1"/>
    <property type="molecule type" value="Genomic_DNA"/>
</dbReference>
<protein>
    <recommendedName>
        <fullName evidence="5">DUF805 domain-containing protein</fullName>
    </recommendedName>
</protein>
<dbReference type="Proteomes" id="UP000632377">
    <property type="component" value="Unassembled WGS sequence"/>
</dbReference>
<sequence>MPFLKLLLQMVVYALIVLVGYNLLKRFVLSKIKVKINKWVIFAIAMVILLLPNILVAVLHINIQNNALWVYGPSSLFIVLFLWFIDLSGWNRRNSNSSNSSGTGYYDKKGKKDKIVIKPKAKPNRVKNKKD</sequence>
<organism evidence="3 4">
    <name type="scientific">Clostridium rhizosphaerae</name>
    <dbReference type="NCBI Taxonomy" id="2803861"/>
    <lineage>
        <taxon>Bacteria</taxon>
        <taxon>Bacillati</taxon>
        <taxon>Bacillota</taxon>
        <taxon>Clostridia</taxon>
        <taxon>Eubacteriales</taxon>
        <taxon>Clostridiaceae</taxon>
        <taxon>Clostridium</taxon>
    </lineage>
</organism>
<feature type="compositionally biased region" description="Basic residues" evidence="1">
    <location>
        <begin position="117"/>
        <end position="131"/>
    </location>
</feature>
<keyword evidence="4" id="KW-1185">Reference proteome</keyword>